<evidence type="ECO:0000313" key="3">
    <source>
        <dbReference type="EMBL" id="SEL88156.1"/>
    </source>
</evidence>
<keyword evidence="3" id="KW-0808">Transferase</keyword>
<dbReference type="InterPro" id="IPR001173">
    <property type="entry name" value="Glyco_trans_2-like"/>
</dbReference>
<dbReference type="PANTHER" id="PTHR43685:SF2">
    <property type="entry name" value="GLYCOSYLTRANSFERASE 2-LIKE DOMAIN-CONTAINING PROTEIN"/>
    <property type="match status" value="1"/>
</dbReference>
<protein>
    <submittedName>
        <fullName evidence="3">Glycosyltransferase involved in cell wall bisynthesis</fullName>
    </submittedName>
</protein>
<reference evidence="3 4" key="1">
    <citation type="submission" date="2016-10" db="EMBL/GenBank/DDBJ databases">
        <authorList>
            <person name="de Groot N.N."/>
        </authorList>
    </citation>
    <scope>NUCLEOTIDE SEQUENCE [LARGE SCALE GENOMIC DNA]</scope>
    <source>
        <strain evidence="3 4">VTM1R29</strain>
    </source>
</reference>
<dbReference type="SUPFAM" id="SSF53448">
    <property type="entry name" value="Nucleotide-diphospho-sugar transferases"/>
    <property type="match status" value="1"/>
</dbReference>
<evidence type="ECO:0000259" key="2">
    <source>
        <dbReference type="Pfam" id="PF00535"/>
    </source>
</evidence>
<dbReference type="CDD" id="cd00761">
    <property type="entry name" value="Glyco_tranf_GTA_type"/>
    <property type="match status" value="1"/>
</dbReference>
<dbReference type="AlphaFoldDB" id="A0A1H7TUP4"/>
<sequence length="448" mass="52888">MMDALVSIVVTCYNHESYVKDCLESIFQQTYKNIELLVFNDGSLDDSDTVIKDTLSLSPFENTQYFCHENKGVVLTRNIALEHVSGDYLVFVDSDDTLKKDYIRLLVETAEKENADIVYSALYELNSGEVVLPIKEYDLQEMFIGNFIHASSLIRTSAIGNIKFDEQLNREKLEDYDFYLNLVTSKELKVVPCYETGLNYRMSFDSRSSHQNLKSYYKTYGYIIGKYLTRFPNYIKEALDYHFERLTSLDIEHSIKEEKISIYFSENESFSDIPDYQNQIQFQDEIEIPVVKGKNYIRIRPSNIPSFYEFFVLKSKEYQTEILPIMSNGLIDENSVVFEDFYPFLDYQFTLSEGDKLVLSYKRYNINDIVAKDYIGKLLAKQKYNRLQTIQSYEQKQRQLESELNQKTKEFDDLSKEYNTLLSNYRSITNSIWWKIPTKIINFFRRKK</sequence>
<dbReference type="Gene3D" id="3.90.550.10">
    <property type="entry name" value="Spore Coat Polysaccharide Biosynthesis Protein SpsA, Chain A"/>
    <property type="match status" value="1"/>
</dbReference>
<dbReference type="Pfam" id="PF00535">
    <property type="entry name" value="Glycos_transf_2"/>
    <property type="match status" value="1"/>
</dbReference>
<name>A0A1H7TUP4_9STRE</name>
<dbReference type="InterPro" id="IPR050834">
    <property type="entry name" value="Glycosyltransf_2"/>
</dbReference>
<dbReference type="EMBL" id="FOBM01000001">
    <property type="protein sequence ID" value="SEL88156.1"/>
    <property type="molecule type" value="Genomic_DNA"/>
</dbReference>
<dbReference type="RefSeq" id="WP_074595707.1">
    <property type="nucleotide sequence ID" value="NZ_FNUH01000002.1"/>
</dbReference>
<proteinExistence type="predicted"/>
<accession>A0A1H7TUP4</accession>
<evidence type="ECO:0000256" key="1">
    <source>
        <dbReference type="SAM" id="Coils"/>
    </source>
</evidence>
<feature type="domain" description="Glycosyltransferase 2-like" evidence="2">
    <location>
        <begin position="7"/>
        <end position="128"/>
    </location>
</feature>
<dbReference type="PANTHER" id="PTHR43685">
    <property type="entry name" value="GLYCOSYLTRANSFERASE"/>
    <property type="match status" value="1"/>
</dbReference>
<feature type="coiled-coil region" evidence="1">
    <location>
        <begin position="390"/>
        <end position="424"/>
    </location>
</feature>
<organism evidence="3 4">
    <name type="scientific">Streptococcus gallolyticus</name>
    <dbReference type="NCBI Taxonomy" id="315405"/>
    <lineage>
        <taxon>Bacteria</taxon>
        <taxon>Bacillati</taxon>
        <taxon>Bacillota</taxon>
        <taxon>Bacilli</taxon>
        <taxon>Lactobacillales</taxon>
        <taxon>Streptococcaceae</taxon>
        <taxon>Streptococcus</taxon>
    </lineage>
</organism>
<dbReference type="Proteomes" id="UP000182764">
    <property type="component" value="Unassembled WGS sequence"/>
</dbReference>
<keyword evidence="1" id="KW-0175">Coiled coil</keyword>
<evidence type="ECO:0000313" key="4">
    <source>
        <dbReference type="Proteomes" id="UP000182764"/>
    </source>
</evidence>
<dbReference type="GO" id="GO:0016740">
    <property type="term" value="F:transferase activity"/>
    <property type="evidence" value="ECO:0007669"/>
    <property type="project" value="UniProtKB-KW"/>
</dbReference>
<gene>
    <name evidence="3" type="ORF">SAMN04487839_10120</name>
</gene>
<dbReference type="InterPro" id="IPR029044">
    <property type="entry name" value="Nucleotide-diphossugar_trans"/>
</dbReference>